<dbReference type="EMBL" id="CM037616">
    <property type="protein sequence ID" value="KAH7991123.1"/>
    <property type="molecule type" value="Genomic_DNA"/>
</dbReference>
<keyword evidence="2" id="KW-1185">Reference proteome</keyword>
<comment type="caution">
    <text evidence="1">The sequence shown here is derived from an EMBL/GenBank/DDBJ whole genome shotgun (WGS) entry which is preliminary data.</text>
</comment>
<accession>A0ACB8EF61</accession>
<sequence>MPLPHHTQPSRSPDQRGCPPPRSQWRVVVFAWQHVPLFTGRPPLLRSFLQPVRRGCALEGKGLPGGGPSSGGWGSSPQPPFSSSPLAGAWCAFSTHELCGGCGSIVSVSLSVWEGSVARTSSPPCQRGSQGQPWLLCPVTATERRTITVSLGGAGSRPAEAGSTHRLEPVGAEEGPVCQLSWDSSRLRHPSHAPSAAPEGRCPPRLPNREPKGGEVLLWLPFNAERSRLFISVICLYPGFLP</sequence>
<organism evidence="1 2">
    <name type="scientific">Sphaerodactylus townsendi</name>
    <dbReference type="NCBI Taxonomy" id="933632"/>
    <lineage>
        <taxon>Eukaryota</taxon>
        <taxon>Metazoa</taxon>
        <taxon>Chordata</taxon>
        <taxon>Craniata</taxon>
        <taxon>Vertebrata</taxon>
        <taxon>Euteleostomi</taxon>
        <taxon>Lepidosauria</taxon>
        <taxon>Squamata</taxon>
        <taxon>Bifurcata</taxon>
        <taxon>Gekkota</taxon>
        <taxon>Sphaerodactylidae</taxon>
        <taxon>Sphaerodactylus</taxon>
    </lineage>
</organism>
<evidence type="ECO:0000313" key="1">
    <source>
        <dbReference type="EMBL" id="KAH7991123.1"/>
    </source>
</evidence>
<protein>
    <submittedName>
        <fullName evidence="1">Uncharacterized protein</fullName>
    </submittedName>
</protein>
<proteinExistence type="predicted"/>
<reference evidence="1" key="1">
    <citation type="submission" date="2021-08" db="EMBL/GenBank/DDBJ databases">
        <title>The first chromosome-level gecko genome reveals the dynamic sex chromosomes of Neotropical dwarf geckos (Sphaerodactylidae: Sphaerodactylus).</title>
        <authorList>
            <person name="Pinto B.J."/>
            <person name="Keating S.E."/>
            <person name="Gamble T."/>
        </authorList>
    </citation>
    <scope>NUCLEOTIDE SEQUENCE</scope>
    <source>
        <strain evidence="1">TG3544</strain>
    </source>
</reference>
<name>A0ACB8EF61_9SAUR</name>
<gene>
    <name evidence="1" type="ORF">K3G42_001436</name>
</gene>
<evidence type="ECO:0000313" key="2">
    <source>
        <dbReference type="Proteomes" id="UP000827872"/>
    </source>
</evidence>
<dbReference type="Proteomes" id="UP000827872">
    <property type="component" value="Linkage Group LG03"/>
</dbReference>